<gene>
    <name evidence="2" type="ORF">J0G10_17250</name>
</gene>
<dbReference type="RefSeq" id="WP_220556336.1">
    <property type="nucleotide sequence ID" value="NZ_CP071586.1"/>
</dbReference>
<organism evidence="2 3">
    <name type="scientific">Pseudomonas germanica</name>
    <dbReference type="NCBI Taxonomy" id="2815720"/>
    <lineage>
        <taxon>Bacteria</taxon>
        <taxon>Pseudomonadati</taxon>
        <taxon>Pseudomonadota</taxon>
        <taxon>Gammaproteobacteria</taxon>
        <taxon>Pseudomonadales</taxon>
        <taxon>Pseudomonadaceae</taxon>
        <taxon>Pseudomonas</taxon>
    </lineage>
</organism>
<dbReference type="EMBL" id="CP071586">
    <property type="protein sequence ID" value="QYY79491.1"/>
    <property type="molecule type" value="Genomic_DNA"/>
</dbReference>
<evidence type="ECO:0000313" key="2">
    <source>
        <dbReference type="EMBL" id="QYY79491.1"/>
    </source>
</evidence>
<evidence type="ECO:0000313" key="3">
    <source>
        <dbReference type="Proteomes" id="UP000824588"/>
    </source>
</evidence>
<dbReference type="Proteomes" id="UP000824588">
    <property type="component" value="Chromosome"/>
</dbReference>
<feature type="region of interest" description="Disordered" evidence="1">
    <location>
        <begin position="1493"/>
        <end position="1512"/>
    </location>
</feature>
<sequence>MAMITLKIQADRVKATQDQQEAWIAVKLCAEFTDIQASELELGAHTHRQLLPWHWTTLDPSDEHWTPHSKDAWQAWLVVGSGVQAIQIKDAVSKPAPVIPSNFLALLDKAADAIAIDQGLIRPESLVLAPLGAEADMRGTVPGFVERLSAMPHPVPCNAKVHALLAVDLPIELDDEAIFIVAPRVNVAGNLFDRPVSSPKLVEGQWTFDYSLQGRAICQASLPKKRLVHDGPSGRIINLYEQLVAIQTDHDQSLPSADRVAALPQALADAMDPLARIISVLPRAMAEWLAADHDQVRHKERLKSLEDDLAAPTSTLCRALDFIGLQVLAQRYDAVGRFEVPLIQHLEGLSANSRDAALLLKDHLARLPAGDANAKYPAAVRSDHDYLEKLLEGFSIFTPSSLRVAAGLSVDVQGTQPFNALDSLKRLWASPGPEQTGTVRGLRDFTLAPTEPADAQHSIRVERVFRNPPSIIDPGQGSSDVERVLKDIAFESVRSSMSMAYAAPFIEGLVSGRTHWGDVDPAGSMTPLAERFEVSMRSLLLNKGNASDPNGLYLTLATQAKTASEDFQPKLGTLAPELGTLIDTLMEFAGLEAIKIARKLGSTSEPFDRITPLPLPLTLQVDQFRTFSRHLDDWTRMAGYGLILGREDEAGDVNPVSLNRSTLTFGGQPLPPVATGGELQVRNGSALHDGGFLIVRPDAQANAVNWVDPNPYPLSDQIGVSDAVAEYANSWLTAPMPGEALIDQGTAAGVAAARFLAGAPPPASDLPALSFGYRYKGLGHLPLNGAVLAHCVRHKDNPYLLDIQADRLQLLDFGLYLRTVGIGGPTIIRETATPLPGGVALLADELPLRASPVKPGQGGIRCNYDHENGESLTDWPGTSTTETPGLRFEWVVTQGPVELAVTVSQNVRSDDKLVLHAKAAGAQSAIWFRLDVFRDGSATLSQRDCGTAAEDELGNEVPWTSAPSIEGKPWEGDGVYLTLVPDQIGFAIEMAGITGLLRKADGSIRALTKTPQAVAGQRTPSAAILLNGLGTVASNGIVPTSASLRIKGPWTNRHCWERWTNVALFAKDKQGLALKPLVIKTLNRLQEENPPSGSRVEEGVMPDPAVGGLYVELWEVFPKREQVDVFFLPALSENLMSPEIQVRLSTNSAGAAAALKRLAEDRLEAVCPAGKVLELRTRAAIDPDARAFGGFVPNGKRLGKAVLETLSREKIKGKDWLMGPAAVQPIEVATELMPELMSQMWSSAKLLKLRSENERRVVDLTLAPGLFGNEGRQRLRYCASVSLLPQRWSWRGRPLPPTPNDAWIGRRDTDTGLAATGTLAAVHALAVSANASSKTGRGAVAVSRDLDWRGGWNLWRFGVRLTSRYAALFSVNAQSSLDLHLLKSDMWLKFPVQDENNGREIAKPALALILPLTEQDMDEGVVPPIMAIFNGAMHQNGHFGDRLAVSVETVRHPYPYLERDSGVFEVQKNLNRELVALDDLVVKRTECEQRLEASDALPDGAPQKLSESERGSLETEIVDLNQEVVKREVTVAQLRAEIQARTREIEDHLASHPTAAFKYLPEAGPDPVRTGASHDGSAVPLRLDGPIGFGFDVGFEAGRFNHSAMLVSPDRSNLSPWSMLKIKFRRMEDPQGLKNVKPALAGPWAIKGHWLNDPGLIHEGLIFTQVLKREEITLKLGFPIKVPNPNGPGRSICIGINWVASTLTIGASVLAPDIASASQPNAAFWKTDDAGDEVTLRLIVSQKPKPTQGAQYRPAGEVVVELLIGDTPQIEHTGYPWLTLFTLPFEAQEEIDIDQSGQIILDGTNELPVPVRLSDYANAVWCQVSVASSRFDVRPSIAEPTSREWKSMSVDSLLLTSEGTANHWHDLCLFDKQLKCSLVLRPGIEDTRSEVEEICIAILSTEVHDISGRLKEEQFLAAQIETVTLPGNKSVSRLGHILWHSSLDEPVPTDFSNGRVRFVRTLIRRGTVLPSLEKLFEEPMSDLVNMNPADARGMMLSLSKPACWKFHR</sequence>
<protein>
    <submittedName>
        <fullName evidence="2">Uncharacterized protein</fullName>
    </submittedName>
</protein>
<keyword evidence="3" id="KW-1185">Reference proteome</keyword>
<name>A0ABX8YHS5_9PSED</name>
<accession>A0ABX8YHS5</accession>
<reference evidence="2 3" key="1">
    <citation type="journal article" date="2022" name="Int. J. Syst. Evol. Microbiol.">
        <title>Pseudomonas germanica sp. nov., isolated from Iris germanica rhizomes.</title>
        <authorList>
            <person name="Atanasov K.E."/>
            <person name="Galbis D.M."/>
            <person name="Gallego J."/>
            <person name="Serpico A."/>
            <person name="Bosch M."/>
            <person name="Altabella T."/>
            <person name="Ferrer A."/>
        </authorList>
    </citation>
    <scope>NUCLEOTIDE SEQUENCE [LARGE SCALE GENOMIC DNA]</scope>
    <source>
        <strain evidence="2 3">FIT28</strain>
    </source>
</reference>
<evidence type="ECO:0000256" key="1">
    <source>
        <dbReference type="SAM" id="MobiDB-lite"/>
    </source>
</evidence>
<proteinExistence type="predicted"/>